<gene>
    <name evidence="7" type="ORF">L227DRAFT_569120</name>
</gene>
<feature type="compositionally biased region" description="Low complexity" evidence="6">
    <location>
        <begin position="292"/>
        <end position="301"/>
    </location>
</feature>
<comment type="similarity">
    <text evidence="2 5">Belongs to the RRS1 family.</text>
</comment>
<accession>A0A5C2STE6</accession>
<comment type="subcellular location">
    <subcellularLocation>
        <location evidence="1 5">Nucleus</location>
    </subcellularLocation>
</comment>
<dbReference type="STRING" id="1328759.A0A5C2STE6"/>
<protein>
    <recommendedName>
        <fullName evidence="5">Ribosome biogenesis regulatory protein</fullName>
    </recommendedName>
</protein>
<feature type="region of interest" description="Disordered" evidence="6">
    <location>
        <begin position="174"/>
        <end position="228"/>
    </location>
</feature>
<name>A0A5C2STE6_9APHY</name>
<dbReference type="EMBL" id="ML122250">
    <property type="protein sequence ID" value="RPD66910.1"/>
    <property type="molecule type" value="Genomic_DNA"/>
</dbReference>
<evidence type="ECO:0000256" key="6">
    <source>
        <dbReference type="SAM" id="MobiDB-lite"/>
    </source>
</evidence>
<dbReference type="Proteomes" id="UP000313359">
    <property type="component" value="Unassembled WGS sequence"/>
</dbReference>
<comment type="function">
    <text evidence="5">Involved in ribosomal large subunit assembly.</text>
</comment>
<keyword evidence="4 5" id="KW-0539">Nucleus</keyword>
<evidence type="ECO:0000256" key="1">
    <source>
        <dbReference type="ARBA" id="ARBA00004123"/>
    </source>
</evidence>
<dbReference type="InterPro" id="IPR007023">
    <property type="entry name" value="Ribosom_reg"/>
</dbReference>
<dbReference type="AlphaFoldDB" id="A0A5C2STE6"/>
<keyword evidence="8" id="KW-1185">Reference proteome</keyword>
<evidence type="ECO:0000256" key="3">
    <source>
        <dbReference type="ARBA" id="ARBA00022517"/>
    </source>
</evidence>
<evidence type="ECO:0000256" key="4">
    <source>
        <dbReference type="ARBA" id="ARBA00023242"/>
    </source>
</evidence>
<evidence type="ECO:0000313" key="8">
    <source>
        <dbReference type="Proteomes" id="UP000313359"/>
    </source>
</evidence>
<dbReference type="Pfam" id="PF04939">
    <property type="entry name" value="RRS1"/>
    <property type="match status" value="1"/>
</dbReference>
<dbReference type="GO" id="GO:0042254">
    <property type="term" value="P:ribosome biogenesis"/>
    <property type="evidence" value="ECO:0007669"/>
    <property type="project" value="UniProtKB-KW"/>
</dbReference>
<dbReference type="OrthoDB" id="28455at2759"/>
<keyword evidence="3 5" id="KW-0690">Ribosome biogenesis</keyword>
<sequence>MDVSDILAAHDAKQKAVTVEKDVPLEIDAGFLTVTDLNPVDREGYEADREEYLMSTARDGAQALVAALFALPTTSSPDGPLAQLPTPTTQLPRAKPLPKPKPPTKWEQFAKAKGIQHKRRDKKVWDEEKQEWVNRWGWKGANKDKEVQWLTEVPANADVDYDPAKAARDDRKARVAKNEKQHQQNLARAAQVNGAGSSSGAPADRKKHIDRTLAVTRTSTASMGKYDRTLEGEKKLKGVKRKFDPTEISAANEKSRDLAIISKLDKEPSTKKAKKSSDSSGDVLNVRRAIRSASKGKGSAALAREAGGGKGKKGKR</sequence>
<reference evidence="7" key="1">
    <citation type="journal article" date="2018" name="Genome Biol. Evol.">
        <title>Genomics and development of Lentinus tigrinus, a white-rot wood-decaying mushroom with dimorphic fruiting bodies.</title>
        <authorList>
            <person name="Wu B."/>
            <person name="Xu Z."/>
            <person name="Knudson A."/>
            <person name="Carlson A."/>
            <person name="Chen N."/>
            <person name="Kovaka S."/>
            <person name="LaButti K."/>
            <person name="Lipzen A."/>
            <person name="Pennachio C."/>
            <person name="Riley R."/>
            <person name="Schakwitz W."/>
            <person name="Umezawa K."/>
            <person name="Ohm R.A."/>
            <person name="Grigoriev I.V."/>
            <person name="Nagy L.G."/>
            <person name="Gibbons J."/>
            <person name="Hibbett D."/>
        </authorList>
    </citation>
    <scope>NUCLEOTIDE SEQUENCE [LARGE SCALE GENOMIC DNA]</scope>
    <source>
        <strain evidence="7">ALCF2SS1-6</strain>
    </source>
</reference>
<feature type="region of interest" description="Disordered" evidence="6">
    <location>
        <begin position="240"/>
        <end position="316"/>
    </location>
</feature>
<evidence type="ECO:0000256" key="5">
    <source>
        <dbReference type="RuleBase" id="RU364132"/>
    </source>
</evidence>
<feature type="compositionally biased region" description="Basic and acidic residues" evidence="6">
    <location>
        <begin position="253"/>
        <end position="270"/>
    </location>
</feature>
<proteinExistence type="inferred from homology"/>
<organism evidence="7 8">
    <name type="scientific">Lentinus tigrinus ALCF2SS1-6</name>
    <dbReference type="NCBI Taxonomy" id="1328759"/>
    <lineage>
        <taxon>Eukaryota</taxon>
        <taxon>Fungi</taxon>
        <taxon>Dikarya</taxon>
        <taxon>Basidiomycota</taxon>
        <taxon>Agaricomycotina</taxon>
        <taxon>Agaricomycetes</taxon>
        <taxon>Polyporales</taxon>
        <taxon>Polyporaceae</taxon>
        <taxon>Lentinus</taxon>
    </lineage>
</organism>
<evidence type="ECO:0000313" key="7">
    <source>
        <dbReference type="EMBL" id="RPD66910.1"/>
    </source>
</evidence>
<dbReference type="GO" id="GO:0005634">
    <property type="term" value="C:nucleus"/>
    <property type="evidence" value="ECO:0007669"/>
    <property type="project" value="UniProtKB-SubCell"/>
</dbReference>
<evidence type="ECO:0000256" key="2">
    <source>
        <dbReference type="ARBA" id="ARBA00010077"/>
    </source>
</evidence>
<feature type="region of interest" description="Disordered" evidence="6">
    <location>
        <begin position="74"/>
        <end position="106"/>
    </location>
</feature>